<dbReference type="PANTHER" id="PTHR30461:SF2">
    <property type="entry name" value="SERINE RECOMBINASE PINE-RELATED"/>
    <property type="match status" value="1"/>
</dbReference>
<keyword evidence="2" id="KW-0233">DNA recombination</keyword>
<dbReference type="InterPro" id="IPR006119">
    <property type="entry name" value="Resolv_N"/>
</dbReference>
<keyword evidence="1" id="KW-0238">DNA-binding</keyword>
<feature type="domain" description="Resolvase/invertase-type recombinase catalytic" evidence="3">
    <location>
        <begin position="4"/>
        <end position="140"/>
    </location>
</feature>
<evidence type="ECO:0000259" key="3">
    <source>
        <dbReference type="PROSITE" id="PS51736"/>
    </source>
</evidence>
<keyword evidence="5" id="KW-1185">Reference proteome</keyword>
<gene>
    <name evidence="4" type="ORF">V3851_25325</name>
</gene>
<comment type="caution">
    <text evidence="4">The sequence shown here is derived from an EMBL/GenBank/DDBJ whole genome shotgun (WGS) entry which is preliminary data.</text>
</comment>
<dbReference type="SMART" id="SM00857">
    <property type="entry name" value="Resolvase"/>
    <property type="match status" value="1"/>
</dbReference>
<proteinExistence type="predicted"/>
<evidence type="ECO:0000256" key="2">
    <source>
        <dbReference type="ARBA" id="ARBA00023172"/>
    </source>
</evidence>
<dbReference type="RefSeq" id="WP_331849214.1">
    <property type="nucleotide sequence ID" value="NZ_JAZHPZ010000023.1"/>
</dbReference>
<dbReference type="Pfam" id="PF00239">
    <property type="entry name" value="Resolvase"/>
    <property type="match status" value="1"/>
</dbReference>
<reference evidence="4 5" key="1">
    <citation type="submission" date="2024-02" db="EMBL/GenBank/DDBJ databases">
        <title>A nitrogen-fixing paenibacillus bacterium.</title>
        <authorList>
            <person name="Zhang W.L."/>
            <person name="Chen S.F."/>
        </authorList>
    </citation>
    <scope>NUCLEOTIDE SEQUENCE [LARGE SCALE GENOMIC DNA]</scope>
    <source>
        <strain evidence="4 5">M1</strain>
    </source>
</reference>
<dbReference type="SUPFAM" id="SSF53041">
    <property type="entry name" value="Resolvase-like"/>
    <property type="match status" value="1"/>
</dbReference>
<sequence length="199" mass="22651">MSSKVWGYVRVSKADQNPDRQVDMLMMEYRIPKEDIFIDLISGVKYDRPELAKLQSVLRAGDVIVVESLSRVSRSSKDLLTLLEDWQARGITFISHKEKLDFSSSTGQFMLTMLAAMSQFERDTLRERVREGVASARARGRVGGRPKTDKRALEKAVRLYNAKTHSLREVCEVSGVSQGVLYRELRRLKDLAILAEEEA</sequence>
<dbReference type="CDD" id="cd03768">
    <property type="entry name" value="SR_ResInv"/>
    <property type="match status" value="1"/>
</dbReference>
<dbReference type="Proteomes" id="UP001306950">
    <property type="component" value="Unassembled WGS sequence"/>
</dbReference>
<evidence type="ECO:0000313" key="5">
    <source>
        <dbReference type="Proteomes" id="UP001306950"/>
    </source>
</evidence>
<accession>A0ABU7VZA9</accession>
<protein>
    <submittedName>
        <fullName evidence="4">Recombinase family protein</fullName>
    </submittedName>
</protein>
<evidence type="ECO:0000313" key="4">
    <source>
        <dbReference type="EMBL" id="MEF2969109.1"/>
    </source>
</evidence>
<dbReference type="PROSITE" id="PS51736">
    <property type="entry name" value="RECOMBINASES_3"/>
    <property type="match status" value="1"/>
</dbReference>
<organism evidence="4 5">
    <name type="scientific">Paenibacillus haidiansis</name>
    <dbReference type="NCBI Taxonomy" id="1574488"/>
    <lineage>
        <taxon>Bacteria</taxon>
        <taxon>Bacillati</taxon>
        <taxon>Bacillota</taxon>
        <taxon>Bacilli</taxon>
        <taxon>Bacillales</taxon>
        <taxon>Paenibacillaceae</taxon>
        <taxon>Paenibacillus</taxon>
    </lineage>
</organism>
<dbReference type="EMBL" id="JAZHPZ010000023">
    <property type="protein sequence ID" value="MEF2969109.1"/>
    <property type="molecule type" value="Genomic_DNA"/>
</dbReference>
<evidence type="ECO:0000256" key="1">
    <source>
        <dbReference type="ARBA" id="ARBA00023125"/>
    </source>
</evidence>
<dbReference type="InterPro" id="IPR036162">
    <property type="entry name" value="Resolvase-like_N_sf"/>
</dbReference>
<name>A0ABU7VZA9_9BACL</name>
<dbReference type="InterPro" id="IPR050639">
    <property type="entry name" value="SSR_resolvase"/>
</dbReference>
<dbReference type="Gene3D" id="3.40.50.1390">
    <property type="entry name" value="Resolvase, N-terminal catalytic domain"/>
    <property type="match status" value="1"/>
</dbReference>
<dbReference type="PANTHER" id="PTHR30461">
    <property type="entry name" value="DNA-INVERTASE FROM LAMBDOID PROPHAGE"/>
    <property type="match status" value="1"/>
</dbReference>